<feature type="transmembrane region" description="Helical" evidence="1">
    <location>
        <begin position="36"/>
        <end position="55"/>
    </location>
</feature>
<keyword evidence="1" id="KW-0472">Membrane</keyword>
<dbReference type="Proteomes" id="UP000772618">
    <property type="component" value="Unassembled WGS sequence"/>
</dbReference>
<evidence type="ECO:0000256" key="1">
    <source>
        <dbReference type="SAM" id="Phobius"/>
    </source>
</evidence>
<organism evidence="2 3">
    <name type="scientific">Chryseosolibacter indicus</name>
    <dbReference type="NCBI Taxonomy" id="2782351"/>
    <lineage>
        <taxon>Bacteria</taxon>
        <taxon>Pseudomonadati</taxon>
        <taxon>Bacteroidota</taxon>
        <taxon>Cytophagia</taxon>
        <taxon>Cytophagales</taxon>
        <taxon>Chryseotaleaceae</taxon>
        <taxon>Chryseosolibacter</taxon>
    </lineage>
</organism>
<dbReference type="EMBL" id="JAHESD010000026">
    <property type="protein sequence ID" value="MBT1704172.1"/>
    <property type="molecule type" value="Genomic_DNA"/>
</dbReference>
<name>A0ABS5VRV0_9BACT</name>
<sequence>MILLRILVIAFNAVVISFLIYRMLEVFKQPVSGFKKTMVIIGGLVLLLVPFGIFLRFFAPTFQYFIIYPIAIAVYLYMIKEI</sequence>
<dbReference type="RefSeq" id="WP_254154132.1">
    <property type="nucleotide sequence ID" value="NZ_JAHESD010000026.1"/>
</dbReference>
<evidence type="ECO:0008006" key="4">
    <source>
        <dbReference type="Google" id="ProtNLM"/>
    </source>
</evidence>
<keyword evidence="1" id="KW-1133">Transmembrane helix</keyword>
<accession>A0ABS5VRV0</accession>
<feature type="transmembrane region" description="Helical" evidence="1">
    <location>
        <begin position="6"/>
        <end position="24"/>
    </location>
</feature>
<protein>
    <recommendedName>
        <fullName evidence="4">Group-specific protein</fullName>
    </recommendedName>
</protein>
<keyword evidence="1" id="KW-0812">Transmembrane</keyword>
<reference evidence="2 3" key="1">
    <citation type="submission" date="2021-05" db="EMBL/GenBank/DDBJ databases">
        <title>A Polyphasic approach of four new species of the genus Ohtaekwangia: Ohtaekwangia histidinii sp. nov., Ohtaekwangia cretensis sp. nov., Ohtaekwangia indiensis sp. nov., Ohtaekwangia reichenbachii sp. nov. from diverse environment.</title>
        <authorList>
            <person name="Octaviana S."/>
        </authorList>
    </citation>
    <scope>NUCLEOTIDE SEQUENCE [LARGE SCALE GENOMIC DNA]</scope>
    <source>
        <strain evidence="2 3">PWU20</strain>
    </source>
</reference>
<keyword evidence="3" id="KW-1185">Reference proteome</keyword>
<evidence type="ECO:0000313" key="3">
    <source>
        <dbReference type="Proteomes" id="UP000772618"/>
    </source>
</evidence>
<proteinExistence type="predicted"/>
<gene>
    <name evidence="2" type="ORF">KK060_12835</name>
</gene>
<feature type="transmembrane region" description="Helical" evidence="1">
    <location>
        <begin position="61"/>
        <end position="79"/>
    </location>
</feature>
<evidence type="ECO:0000313" key="2">
    <source>
        <dbReference type="EMBL" id="MBT1704172.1"/>
    </source>
</evidence>
<comment type="caution">
    <text evidence="2">The sequence shown here is derived from an EMBL/GenBank/DDBJ whole genome shotgun (WGS) entry which is preliminary data.</text>
</comment>